<organism evidence="1 2">
    <name type="scientific">Marinomonas aquiplantarum</name>
    <dbReference type="NCBI Taxonomy" id="491951"/>
    <lineage>
        <taxon>Bacteria</taxon>
        <taxon>Pseudomonadati</taxon>
        <taxon>Pseudomonadota</taxon>
        <taxon>Gammaproteobacteria</taxon>
        <taxon>Oceanospirillales</taxon>
        <taxon>Oceanospirillaceae</taxon>
        <taxon>Marinomonas</taxon>
    </lineage>
</organism>
<comment type="caution">
    <text evidence="1">The sequence shown here is derived from an EMBL/GenBank/DDBJ whole genome shotgun (WGS) entry which is preliminary data.</text>
</comment>
<dbReference type="RefSeq" id="WP_113874150.1">
    <property type="nucleotide sequence ID" value="NZ_QNRF01000003.1"/>
</dbReference>
<accession>A0A366D1P0</accession>
<gene>
    <name evidence="1" type="ORF">DFP76_103257</name>
</gene>
<reference evidence="1 2" key="1">
    <citation type="submission" date="2018-06" db="EMBL/GenBank/DDBJ databases">
        <title>Genomic Encyclopedia of Type Strains, Phase III (KMG-III): the genomes of soil and plant-associated and newly described type strains.</title>
        <authorList>
            <person name="Whitman W."/>
        </authorList>
    </citation>
    <scope>NUCLEOTIDE SEQUENCE [LARGE SCALE GENOMIC DNA]</scope>
    <source>
        <strain evidence="1 2">CECT 7732</strain>
    </source>
</reference>
<dbReference type="Proteomes" id="UP000252086">
    <property type="component" value="Unassembled WGS sequence"/>
</dbReference>
<dbReference type="OrthoDB" id="5734488at2"/>
<proteinExistence type="predicted"/>
<evidence type="ECO:0008006" key="3">
    <source>
        <dbReference type="Google" id="ProtNLM"/>
    </source>
</evidence>
<evidence type="ECO:0000313" key="2">
    <source>
        <dbReference type="Proteomes" id="UP000252086"/>
    </source>
</evidence>
<name>A0A366D1P0_9GAMM</name>
<protein>
    <recommendedName>
        <fullName evidence="3">SnoaL-like protein</fullName>
    </recommendedName>
</protein>
<dbReference type="EMBL" id="QNRF01000003">
    <property type="protein sequence ID" value="RBO83983.1"/>
    <property type="molecule type" value="Genomic_DNA"/>
</dbReference>
<evidence type="ECO:0000313" key="1">
    <source>
        <dbReference type="EMBL" id="RBO83983.1"/>
    </source>
</evidence>
<sequence>MKVTEKTDEDIFSTAKPMIDDVIKGSNAKDWALFSKYQTDEELYDPDNRKNVEAQWQKSEFLTSLDLEWQLLTILRRGGVATLVWKQTSTQVEGEALACYSIQQIGEEVKEVGFRLL</sequence>
<dbReference type="AlphaFoldDB" id="A0A366D1P0"/>
<keyword evidence="2" id="KW-1185">Reference proteome</keyword>